<evidence type="ECO:0000256" key="1">
    <source>
        <dbReference type="SAM" id="Phobius"/>
    </source>
</evidence>
<organism evidence="2 3">
    <name type="scientific">Dinoroseobacter shibae (strain DSM 16493 / NCIMB 14021 / DFL 12)</name>
    <dbReference type="NCBI Taxonomy" id="398580"/>
    <lineage>
        <taxon>Bacteria</taxon>
        <taxon>Pseudomonadati</taxon>
        <taxon>Pseudomonadota</taxon>
        <taxon>Alphaproteobacteria</taxon>
        <taxon>Rhodobacterales</taxon>
        <taxon>Roseobacteraceae</taxon>
        <taxon>Dinoroseobacter</taxon>
    </lineage>
</organism>
<evidence type="ECO:0008006" key="4">
    <source>
        <dbReference type="Google" id="ProtNLM"/>
    </source>
</evidence>
<evidence type="ECO:0000313" key="3">
    <source>
        <dbReference type="Proteomes" id="UP000006833"/>
    </source>
</evidence>
<dbReference type="InterPro" id="IPR018750">
    <property type="entry name" value="DUF2306_membrane"/>
</dbReference>
<dbReference type="HOGENOM" id="CLU_088209_0_0_5"/>
<feature type="transmembrane region" description="Helical" evidence="1">
    <location>
        <begin position="120"/>
        <end position="138"/>
    </location>
</feature>
<keyword evidence="1" id="KW-1133">Transmembrane helix</keyword>
<dbReference type="OrthoDB" id="8759010at2"/>
<feature type="transmembrane region" description="Helical" evidence="1">
    <location>
        <begin position="150"/>
        <end position="170"/>
    </location>
</feature>
<evidence type="ECO:0000313" key="2">
    <source>
        <dbReference type="EMBL" id="ABV92455.1"/>
    </source>
</evidence>
<dbReference type="AlphaFoldDB" id="A8LQG9"/>
<keyword evidence="3" id="KW-1185">Reference proteome</keyword>
<reference evidence="3" key="1">
    <citation type="journal article" date="2010" name="ISME J.">
        <title>The complete genome sequence of the algal symbiont Dinoroseobacter shibae: a hitchhiker's guide to life in the sea.</title>
        <authorList>
            <person name="Wagner-Dobler I."/>
            <person name="Ballhausen B."/>
            <person name="Berger M."/>
            <person name="Brinkhoff T."/>
            <person name="Buchholz I."/>
            <person name="Bunk B."/>
            <person name="Cypionka H."/>
            <person name="Daniel R."/>
            <person name="Drepper T."/>
            <person name="Gerdts G."/>
            <person name="Hahnke S."/>
            <person name="Han C."/>
            <person name="Jahn D."/>
            <person name="Kalhoefer D."/>
            <person name="Kiss H."/>
            <person name="Klenk H.P."/>
            <person name="Kyrpides N."/>
            <person name="Liebl W."/>
            <person name="Liesegang H."/>
            <person name="Meincke L."/>
            <person name="Pati A."/>
            <person name="Petersen J."/>
            <person name="Piekarski T."/>
            <person name="Pommerenke C."/>
            <person name="Pradella S."/>
            <person name="Pukall R."/>
            <person name="Rabus R."/>
            <person name="Stackebrandt E."/>
            <person name="Thole S."/>
            <person name="Thompson L."/>
            <person name="Tielen P."/>
            <person name="Tomasch J."/>
            <person name="von Jan M."/>
            <person name="Wanphrut N."/>
            <person name="Wichels A."/>
            <person name="Zech H."/>
            <person name="Simon M."/>
        </authorList>
    </citation>
    <scope>NUCLEOTIDE SEQUENCE [LARGE SCALE GENOMIC DNA]</scope>
    <source>
        <strain evidence="3">DSM 16493 / NCIMB 14021 / DFL 12</strain>
    </source>
</reference>
<name>A8LQG9_DINSH</name>
<keyword evidence="1" id="KW-0812">Transmembrane</keyword>
<sequence>MGRAGYLGLGAVWLLALPFVAYAAAFGWRGLVADPGAESYLFDTGARGAEVALAAHMLAGALITALVPIQVLPILRRRWPGLHRAAGRVIAGAAGMAALGGLAFIAVQGTIGGAVMDLGFGLYGALMLLAAVQAVRHARARDLAGHQIWALRLAVLAMASWAYRVHYGLWYALTGGLGSNEAFTGAFDRVQVFAFFLPYLLLVELWRLRRGAGAC</sequence>
<proteinExistence type="predicted"/>
<dbReference type="eggNOG" id="ENOG502ZCJ3">
    <property type="taxonomic scope" value="Bacteria"/>
</dbReference>
<protein>
    <recommendedName>
        <fullName evidence="4">DUF2306 domain-containing protein</fullName>
    </recommendedName>
</protein>
<dbReference type="Proteomes" id="UP000006833">
    <property type="component" value="Chromosome"/>
</dbReference>
<dbReference type="KEGG" id="dsh:Dshi_0710"/>
<dbReference type="RefSeq" id="WP_012177387.1">
    <property type="nucleotide sequence ID" value="NC_009952.1"/>
</dbReference>
<dbReference type="EMBL" id="CP000830">
    <property type="protein sequence ID" value="ABV92455.1"/>
    <property type="molecule type" value="Genomic_DNA"/>
</dbReference>
<keyword evidence="1" id="KW-0472">Membrane</keyword>
<accession>A8LQG9</accession>
<gene>
    <name evidence="2" type="ordered locus">Dshi_0710</name>
</gene>
<dbReference type="Pfam" id="PF10067">
    <property type="entry name" value="DUF2306"/>
    <property type="match status" value="1"/>
</dbReference>
<dbReference type="STRING" id="398580.Dshi_0710"/>
<feature type="transmembrane region" description="Helical" evidence="1">
    <location>
        <begin position="51"/>
        <end position="75"/>
    </location>
</feature>
<feature type="transmembrane region" description="Helical" evidence="1">
    <location>
        <begin position="190"/>
        <end position="208"/>
    </location>
</feature>
<feature type="transmembrane region" description="Helical" evidence="1">
    <location>
        <begin position="87"/>
        <end position="108"/>
    </location>
</feature>